<protein>
    <submittedName>
        <fullName evidence="2">Uncharacterized protein</fullName>
    </submittedName>
</protein>
<accession>A0AA86TF18</accession>
<proteinExistence type="predicted"/>
<organism evidence="2 3">
    <name type="scientific">Nitrospira tepida</name>
    <dbReference type="NCBI Taxonomy" id="2973512"/>
    <lineage>
        <taxon>Bacteria</taxon>
        <taxon>Pseudomonadati</taxon>
        <taxon>Nitrospirota</taxon>
        <taxon>Nitrospiria</taxon>
        <taxon>Nitrospirales</taxon>
        <taxon>Nitrospiraceae</taxon>
        <taxon>Nitrospira</taxon>
    </lineage>
</organism>
<evidence type="ECO:0000256" key="1">
    <source>
        <dbReference type="SAM" id="MobiDB-lite"/>
    </source>
</evidence>
<reference evidence="2" key="1">
    <citation type="submission" date="2022-10" db="EMBL/GenBank/DDBJ databases">
        <authorList>
            <person name="Koch H."/>
        </authorList>
    </citation>
    <scope>NUCLEOTIDE SEQUENCE</scope>
    <source>
        <strain evidence="2">DNF</strain>
    </source>
</reference>
<dbReference type="Proteomes" id="UP001179121">
    <property type="component" value="Chromosome"/>
</dbReference>
<name>A0AA86TF18_9BACT</name>
<dbReference type="RefSeq" id="WP_289270865.1">
    <property type="nucleotide sequence ID" value="NZ_OX365700.1"/>
</dbReference>
<dbReference type="EMBL" id="OX365700">
    <property type="protein sequence ID" value="CAI4033559.1"/>
    <property type="molecule type" value="Genomic_DNA"/>
</dbReference>
<dbReference type="KEGG" id="nti:DNFV4_04000"/>
<gene>
    <name evidence="2" type="ORF">DNFV4_04000</name>
</gene>
<keyword evidence="3" id="KW-1185">Reference proteome</keyword>
<feature type="region of interest" description="Disordered" evidence="1">
    <location>
        <begin position="28"/>
        <end position="55"/>
    </location>
</feature>
<evidence type="ECO:0000313" key="2">
    <source>
        <dbReference type="EMBL" id="CAI4033559.1"/>
    </source>
</evidence>
<evidence type="ECO:0000313" key="3">
    <source>
        <dbReference type="Proteomes" id="UP001179121"/>
    </source>
</evidence>
<dbReference type="AlphaFoldDB" id="A0AA86TF18"/>
<sequence>MVEIIGLATMVALIWLLDWSMAGESDAERRRLAASGEGGSLTPSASGESRRRQAA</sequence>